<evidence type="ECO:0000259" key="13">
    <source>
        <dbReference type="PROSITE" id="PS51285"/>
    </source>
</evidence>
<comment type="catalytic activity">
    <reaction evidence="9">
        <text>L-threonyl-[protein] + ATP = O-phospho-L-threonyl-[protein] + ADP + H(+)</text>
        <dbReference type="Rhea" id="RHEA:46608"/>
        <dbReference type="Rhea" id="RHEA-COMP:11060"/>
        <dbReference type="Rhea" id="RHEA-COMP:11605"/>
        <dbReference type="ChEBI" id="CHEBI:15378"/>
        <dbReference type="ChEBI" id="CHEBI:30013"/>
        <dbReference type="ChEBI" id="CHEBI:30616"/>
        <dbReference type="ChEBI" id="CHEBI:61977"/>
        <dbReference type="ChEBI" id="CHEBI:456216"/>
        <dbReference type="EC" id="2.7.11.1"/>
    </reaction>
</comment>
<gene>
    <name evidence="14" type="ORF">Bca52824_048078</name>
</gene>
<dbReference type="PROSITE" id="PS51285">
    <property type="entry name" value="AGC_KINASE_CTER"/>
    <property type="match status" value="1"/>
</dbReference>
<evidence type="ECO:0000256" key="7">
    <source>
        <dbReference type="ARBA" id="ARBA00022777"/>
    </source>
</evidence>
<dbReference type="GO" id="GO:0004674">
    <property type="term" value="F:protein serine/threonine kinase activity"/>
    <property type="evidence" value="ECO:0007669"/>
    <property type="project" value="UniProtKB-KW"/>
</dbReference>
<dbReference type="GO" id="GO:0005524">
    <property type="term" value="F:ATP binding"/>
    <property type="evidence" value="ECO:0007669"/>
    <property type="project" value="UniProtKB-UniRule"/>
</dbReference>
<evidence type="ECO:0000256" key="2">
    <source>
        <dbReference type="ARBA" id="ARBA00012513"/>
    </source>
</evidence>
<evidence type="ECO:0000313" key="14">
    <source>
        <dbReference type="EMBL" id="KAG2288474.1"/>
    </source>
</evidence>
<evidence type="ECO:0000256" key="5">
    <source>
        <dbReference type="ARBA" id="ARBA00022679"/>
    </source>
</evidence>
<dbReference type="OrthoDB" id="3638488at2759"/>
<dbReference type="PANTHER" id="PTHR22988">
    <property type="entry name" value="MYOTONIC DYSTROPHY S/T KINASE-RELATED"/>
    <property type="match status" value="1"/>
</dbReference>
<sequence length="541" mass="62106">MEGGADGTVRVGGLNAKPGRGFELESDSAVSSPVTRQKAAAAKQFIENHYKNYLQGLHERMERRREFQRKVQEAQLPVEEQDEMMRSLARRETEYMRLQRRKIGIDDFELLTVIGKGAFGEVRLCRLRSTGEVYAMKKLKKTDMLSRGQVEHVRSERNLLAEVDSRCIVKLFYSFQDSECLYLIMEYLPGGDIMTLLMREDILAEDVARFYIAESILAIHSIHQHNYVHRDIKPDNLILDKSGHLKLSDFGLCKPLDDKYSSLLLEDEEMLSQEAESQSGKADSDKAPWQMPKEQLLQWKRNRRALAYSTVGTLDYMAPEVLLKKGYGMECDWWSLGAILYEMLVGYPPFCSDDPRITCRKIINWRVCLKFPEEPKISDEARDLICRLLCDVESRLGTRGAEEIKTHPWFNGTQWDKLYEMEAAYRPTVDGELDTQNFEKFPEVEGSASETPQVGPWRKMLTSKDDNFIGFTFKKSDITRSMENTGTDMKPNGSGDAPSLISLLGRINMEEAEEAMEATVVFEPHGSLNYYLLLFSFPFFL</sequence>
<dbReference type="FunFam" id="3.30.200.20:FF:000102">
    <property type="entry name" value="Non-specific serine/threonine protein kinase"/>
    <property type="match status" value="1"/>
</dbReference>
<dbReference type="CDD" id="cd05599">
    <property type="entry name" value="STKc_NDR_like"/>
    <property type="match status" value="1"/>
</dbReference>
<keyword evidence="5" id="KW-0808">Transferase</keyword>
<dbReference type="PROSITE" id="PS00108">
    <property type="entry name" value="PROTEIN_KINASE_ST"/>
    <property type="match status" value="1"/>
</dbReference>
<evidence type="ECO:0000256" key="8">
    <source>
        <dbReference type="ARBA" id="ARBA00022840"/>
    </source>
</evidence>
<keyword evidence="15" id="KW-1185">Reference proteome</keyword>
<name>A0A8X7RN07_BRACI</name>
<dbReference type="FunFam" id="1.10.510.10:FF:000042">
    <property type="entry name" value="Non-specific serine/threonine protein kinase"/>
    <property type="match status" value="1"/>
</dbReference>
<dbReference type="PROSITE" id="PS00107">
    <property type="entry name" value="PROTEIN_KINASE_ATP"/>
    <property type="match status" value="1"/>
</dbReference>
<dbReference type="SMART" id="SM00133">
    <property type="entry name" value="S_TK_X"/>
    <property type="match status" value="1"/>
</dbReference>
<dbReference type="Proteomes" id="UP000886595">
    <property type="component" value="Unassembled WGS sequence"/>
</dbReference>
<dbReference type="CDD" id="cd21742">
    <property type="entry name" value="MobB_NDR_LATS-like"/>
    <property type="match status" value="1"/>
</dbReference>
<dbReference type="InterPro" id="IPR050839">
    <property type="entry name" value="Rho-assoc_Ser/Thr_Kinase"/>
</dbReference>
<dbReference type="InterPro" id="IPR017441">
    <property type="entry name" value="Protein_kinase_ATP_BS"/>
</dbReference>
<keyword evidence="6 11" id="KW-0547">Nucleotide-binding</keyword>
<dbReference type="Pfam" id="PF00069">
    <property type="entry name" value="Pkinase"/>
    <property type="match status" value="2"/>
</dbReference>
<dbReference type="InterPro" id="IPR008271">
    <property type="entry name" value="Ser/Thr_kinase_AS"/>
</dbReference>
<dbReference type="SUPFAM" id="SSF56112">
    <property type="entry name" value="Protein kinase-like (PK-like)"/>
    <property type="match status" value="1"/>
</dbReference>
<dbReference type="SMART" id="SM00220">
    <property type="entry name" value="S_TKc"/>
    <property type="match status" value="1"/>
</dbReference>
<comment type="similarity">
    <text evidence="1">Belongs to the protein kinase superfamily. AGC Ser/Thr protein kinase family.</text>
</comment>
<dbReference type="InterPro" id="IPR011009">
    <property type="entry name" value="Kinase-like_dom_sf"/>
</dbReference>
<dbReference type="EC" id="2.7.11.1" evidence="2"/>
<proteinExistence type="inferred from homology"/>
<dbReference type="InterPro" id="IPR059233">
    <property type="entry name" value="MobB_NdrA/B/Cbk1"/>
</dbReference>
<feature type="domain" description="AGC-kinase C-terminal" evidence="13">
    <location>
        <begin position="411"/>
        <end position="483"/>
    </location>
</feature>
<keyword evidence="4" id="KW-0597">Phosphoprotein</keyword>
<evidence type="ECO:0000313" key="15">
    <source>
        <dbReference type="Proteomes" id="UP000886595"/>
    </source>
</evidence>
<keyword evidence="3" id="KW-0723">Serine/threonine-protein kinase</keyword>
<comment type="caution">
    <text evidence="14">The sequence shown here is derived from an EMBL/GenBank/DDBJ whole genome shotgun (WGS) entry which is preliminary data.</text>
</comment>
<dbReference type="Pfam" id="PF00433">
    <property type="entry name" value="Pkinase_C"/>
    <property type="match status" value="1"/>
</dbReference>
<dbReference type="FunFam" id="1.10.510.10:FF:000106">
    <property type="entry name" value="Non-specific serine/threonine protein kinase"/>
    <property type="match status" value="1"/>
</dbReference>
<reference evidence="14 15" key="1">
    <citation type="submission" date="2020-02" db="EMBL/GenBank/DDBJ databases">
        <authorList>
            <person name="Ma Q."/>
            <person name="Huang Y."/>
            <person name="Song X."/>
            <person name="Pei D."/>
        </authorList>
    </citation>
    <scope>NUCLEOTIDE SEQUENCE [LARGE SCALE GENOMIC DNA]</scope>
    <source>
        <strain evidence="14">Sxm20200214</strain>
        <tissue evidence="14">Leaf</tissue>
    </source>
</reference>
<dbReference type="InterPro" id="IPR017892">
    <property type="entry name" value="Pkinase_C"/>
</dbReference>
<feature type="binding site" evidence="11">
    <location>
        <position position="137"/>
    </location>
    <ligand>
        <name>ATP</name>
        <dbReference type="ChEBI" id="CHEBI:30616"/>
    </ligand>
</feature>
<dbReference type="Gene3D" id="1.10.510.10">
    <property type="entry name" value="Transferase(Phosphotransferase) domain 1"/>
    <property type="match status" value="1"/>
</dbReference>
<evidence type="ECO:0000256" key="6">
    <source>
        <dbReference type="ARBA" id="ARBA00022741"/>
    </source>
</evidence>
<evidence type="ECO:0000256" key="3">
    <source>
        <dbReference type="ARBA" id="ARBA00022527"/>
    </source>
</evidence>
<organism evidence="14 15">
    <name type="scientific">Brassica carinata</name>
    <name type="common">Ethiopian mustard</name>
    <name type="synonym">Abyssinian cabbage</name>
    <dbReference type="NCBI Taxonomy" id="52824"/>
    <lineage>
        <taxon>Eukaryota</taxon>
        <taxon>Viridiplantae</taxon>
        <taxon>Streptophyta</taxon>
        <taxon>Embryophyta</taxon>
        <taxon>Tracheophyta</taxon>
        <taxon>Spermatophyta</taxon>
        <taxon>Magnoliopsida</taxon>
        <taxon>eudicotyledons</taxon>
        <taxon>Gunneridae</taxon>
        <taxon>Pentapetalae</taxon>
        <taxon>rosids</taxon>
        <taxon>malvids</taxon>
        <taxon>Brassicales</taxon>
        <taxon>Brassicaceae</taxon>
        <taxon>Brassiceae</taxon>
        <taxon>Brassica</taxon>
    </lineage>
</organism>
<evidence type="ECO:0000256" key="1">
    <source>
        <dbReference type="ARBA" id="ARBA00009903"/>
    </source>
</evidence>
<dbReference type="PROSITE" id="PS50011">
    <property type="entry name" value="PROTEIN_KINASE_DOM"/>
    <property type="match status" value="1"/>
</dbReference>
<evidence type="ECO:0000259" key="12">
    <source>
        <dbReference type="PROSITE" id="PS50011"/>
    </source>
</evidence>
<comment type="catalytic activity">
    <reaction evidence="10">
        <text>L-seryl-[protein] + ATP = O-phospho-L-seryl-[protein] + ADP + H(+)</text>
        <dbReference type="Rhea" id="RHEA:17989"/>
        <dbReference type="Rhea" id="RHEA-COMP:9863"/>
        <dbReference type="Rhea" id="RHEA-COMP:11604"/>
        <dbReference type="ChEBI" id="CHEBI:15378"/>
        <dbReference type="ChEBI" id="CHEBI:29999"/>
        <dbReference type="ChEBI" id="CHEBI:30616"/>
        <dbReference type="ChEBI" id="CHEBI:83421"/>
        <dbReference type="ChEBI" id="CHEBI:456216"/>
        <dbReference type="EC" id="2.7.11.1"/>
    </reaction>
</comment>
<feature type="domain" description="Protein kinase" evidence="12">
    <location>
        <begin position="108"/>
        <end position="410"/>
    </location>
</feature>
<accession>A0A8X7RN07</accession>
<evidence type="ECO:0000256" key="10">
    <source>
        <dbReference type="ARBA" id="ARBA00048679"/>
    </source>
</evidence>
<dbReference type="GO" id="GO:0005737">
    <property type="term" value="C:cytoplasm"/>
    <property type="evidence" value="ECO:0007669"/>
    <property type="project" value="UniProtKB-ARBA"/>
</dbReference>
<dbReference type="InterPro" id="IPR000961">
    <property type="entry name" value="AGC-kinase_C"/>
</dbReference>
<dbReference type="PANTHER" id="PTHR22988:SF76">
    <property type="entry name" value="CHROMOSOME UNDETERMINED SCAFFOLD_135, WHOLE GENOME SHOTGUN SEQUENCE"/>
    <property type="match status" value="1"/>
</dbReference>
<keyword evidence="7" id="KW-0418">Kinase</keyword>
<dbReference type="AlphaFoldDB" id="A0A8X7RN07"/>
<keyword evidence="8 11" id="KW-0067">ATP-binding</keyword>
<dbReference type="InterPro" id="IPR000719">
    <property type="entry name" value="Prot_kinase_dom"/>
</dbReference>
<evidence type="ECO:0000256" key="9">
    <source>
        <dbReference type="ARBA" id="ARBA00047899"/>
    </source>
</evidence>
<protein>
    <recommendedName>
        <fullName evidence="2">non-specific serine/threonine protein kinase</fullName>
        <ecNumber evidence="2">2.7.11.1</ecNumber>
    </recommendedName>
</protein>
<evidence type="ECO:0000256" key="11">
    <source>
        <dbReference type="PROSITE-ProRule" id="PRU10141"/>
    </source>
</evidence>
<evidence type="ECO:0000256" key="4">
    <source>
        <dbReference type="ARBA" id="ARBA00022553"/>
    </source>
</evidence>
<dbReference type="EMBL" id="JAAMPC010000010">
    <property type="protein sequence ID" value="KAG2288474.1"/>
    <property type="molecule type" value="Genomic_DNA"/>
</dbReference>
<dbReference type="Gene3D" id="3.30.200.20">
    <property type="entry name" value="Phosphorylase Kinase, domain 1"/>
    <property type="match status" value="1"/>
</dbReference>